<gene>
    <name evidence="7" type="primary">hisC</name>
    <name evidence="9" type="ORF">GMD78_15630</name>
</gene>
<comment type="catalytic activity">
    <reaction evidence="7">
        <text>L-histidinol phosphate + 2-oxoglutarate = 3-(imidazol-4-yl)-2-oxopropyl phosphate + L-glutamate</text>
        <dbReference type="Rhea" id="RHEA:23744"/>
        <dbReference type="ChEBI" id="CHEBI:16810"/>
        <dbReference type="ChEBI" id="CHEBI:29985"/>
        <dbReference type="ChEBI" id="CHEBI:57766"/>
        <dbReference type="ChEBI" id="CHEBI:57980"/>
        <dbReference type="EC" id="2.6.1.9"/>
    </reaction>
</comment>
<evidence type="ECO:0000256" key="2">
    <source>
        <dbReference type="ARBA" id="ARBA00011738"/>
    </source>
</evidence>
<evidence type="ECO:0000256" key="4">
    <source>
        <dbReference type="ARBA" id="ARBA00022679"/>
    </source>
</evidence>
<dbReference type="GO" id="GO:0030170">
    <property type="term" value="F:pyridoxal phosphate binding"/>
    <property type="evidence" value="ECO:0007669"/>
    <property type="project" value="InterPro"/>
</dbReference>
<evidence type="ECO:0000313" key="10">
    <source>
        <dbReference type="Proteomes" id="UP000469125"/>
    </source>
</evidence>
<dbReference type="EMBL" id="WOCA01000014">
    <property type="protein sequence ID" value="MUK89800.1"/>
    <property type="molecule type" value="Genomic_DNA"/>
</dbReference>
<dbReference type="InterPro" id="IPR015422">
    <property type="entry name" value="PyrdxlP-dep_Trfase_small"/>
</dbReference>
<dbReference type="InterPro" id="IPR015424">
    <property type="entry name" value="PyrdxlP-dep_Trfase"/>
</dbReference>
<dbReference type="GO" id="GO:0004400">
    <property type="term" value="F:histidinol-phosphate transaminase activity"/>
    <property type="evidence" value="ECO:0007669"/>
    <property type="project" value="UniProtKB-UniRule"/>
</dbReference>
<dbReference type="UniPathway" id="UPA00031">
    <property type="reaction ID" value="UER00012"/>
</dbReference>
<feature type="modified residue" description="N6-(pyridoxal phosphate)lysine" evidence="7">
    <location>
        <position position="210"/>
    </location>
</feature>
<dbReference type="GO" id="GO:0000105">
    <property type="term" value="P:L-histidine biosynthetic process"/>
    <property type="evidence" value="ECO:0007669"/>
    <property type="project" value="UniProtKB-UniRule"/>
</dbReference>
<evidence type="ECO:0000256" key="5">
    <source>
        <dbReference type="ARBA" id="ARBA00022898"/>
    </source>
</evidence>
<dbReference type="RefSeq" id="WP_155669969.1">
    <property type="nucleotide sequence ID" value="NZ_WOCA01000014.1"/>
</dbReference>
<feature type="domain" description="Aminotransferase class I/classII large" evidence="8">
    <location>
        <begin position="25"/>
        <end position="345"/>
    </location>
</feature>
<evidence type="ECO:0000256" key="6">
    <source>
        <dbReference type="ARBA" id="ARBA00023102"/>
    </source>
</evidence>
<reference evidence="9 10" key="1">
    <citation type="submission" date="2019-11" db="EMBL/GenBank/DDBJ databases">
        <authorList>
            <person name="Li X."/>
        </authorList>
    </citation>
    <scope>NUCLEOTIDE SEQUENCE [LARGE SCALE GENOMIC DNA]</scope>
    <source>
        <strain evidence="9 10">L9</strain>
    </source>
</reference>
<evidence type="ECO:0000259" key="8">
    <source>
        <dbReference type="Pfam" id="PF00155"/>
    </source>
</evidence>
<name>A0A6N8FJL1_9BACI</name>
<evidence type="ECO:0000313" key="9">
    <source>
        <dbReference type="EMBL" id="MUK89800.1"/>
    </source>
</evidence>
<dbReference type="InterPro" id="IPR015421">
    <property type="entry name" value="PyrdxlP-dep_Trfase_major"/>
</dbReference>
<dbReference type="InterPro" id="IPR005861">
    <property type="entry name" value="HisP_aminotrans"/>
</dbReference>
<comment type="pathway">
    <text evidence="7">Amino-acid biosynthesis; L-histidine biosynthesis; L-histidine from 5-phospho-alpha-D-ribose 1-diphosphate: step 7/9.</text>
</comment>
<comment type="caution">
    <text evidence="9">The sequence shown here is derived from an EMBL/GenBank/DDBJ whole genome shotgun (WGS) entry which is preliminary data.</text>
</comment>
<keyword evidence="4 7" id="KW-0808">Transferase</keyword>
<dbReference type="InterPro" id="IPR004839">
    <property type="entry name" value="Aminotransferase_I/II_large"/>
</dbReference>
<organism evidence="9 10">
    <name type="scientific">Ornithinibacillus caprae</name>
    <dbReference type="NCBI Taxonomy" id="2678566"/>
    <lineage>
        <taxon>Bacteria</taxon>
        <taxon>Bacillati</taxon>
        <taxon>Bacillota</taxon>
        <taxon>Bacilli</taxon>
        <taxon>Bacillales</taxon>
        <taxon>Bacillaceae</taxon>
        <taxon>Ornithinibacillus</taxon>
    </lineage>
</organism>
<evidence type="ECO:0000256" key="3">
    <source>
        <dbReference type="ARBA" id="ARBA00022576"/>
    </source>
</evidence>
<keyword evidence="3 7" id="KW-0032">Aminotransferase</keyword>
<dbReference type="Gene3D" id="3.40.640.10">
    <property type="entry name" value="Type I PLP-dependent aspartate aminotransferase-like (Major domain)"/>
    <property type="match status" value="1"/>
</dbReference>
<dbReference type="InterPro" id="IPR050106">
    <property type="entry name" value="HistidinolP_aminotransfase"/>
</dbReference>
<comment type="subunit">
    <text evidence="2 7">Homodimer.</text>
</comment>
<sequence length="355" mass="40656">MSAFWSEMVHRTEPYVPGEQLNEANILKLNTNENPYPPSPKVVDAITNELKRKLHLYPSPTVDGLREEIARYNFLQKENVFVGNGSDEVLAFSFMAFFEPGKKIRFPEITYSFYPVYCKLFNIPYELIPVQRDFSLQVEGFFQSEGGVIFPNPNAPTSIYLSIEAIEEIIKNNSNQVVIIDEAYIDFASESAVSLINTYENLLIVQTTSKSRSLAGLRVGYALGHSDLVEGLTRIKDSFNSYTLNRLAIAGATAAFQDTNYFMETTQKVIHTREWVTSELKLLGFYVLPSQANFLFVSHYKVVAEDLYKELKMNKILVRHFNKKPIQNYLRITIGKEKDMKLFIAQLKTILQSYN</sequence>
<dbReference type="AlphaFoldDB" id="A0A6N8FJL1"/>
<proteinExistence type="inferred from homology"/>
<evidence type="ECO:0000256" key="7">
    <source>
        <dbReference type="HAMAP-Rule" id="MF_01023"/>
    </source>
</evidence>
<dbReference type="SUPFAM" id="SSF53383">
    <property type="entry name" value="PLP-dependent transferases"/>
    <property type="match status" value="1"/>
</dbReference>
<dbReference type="PANTHER" id="PTHR43643">
    <property type="entry name" value="HISTIDINOL-PHOSPHATE AMINOTRANSFERASE 2"/>
    <property type="match status" value="1"/>
</dbReference>
<keyword evidence="10" id="KW-1185">Reference proteome</keyword>
<dbReference type="Proteomes" id="UP000469125">
    <property type="component" value="Unassembled WGS sequence"/>
</dbReference>
<dbReference type="Gene3D" id="3.90.1150.10">
    <property type="entry name" value="Aspartate Aminotransferase, domain 1"/>
    <property type="match status" value="1"/>
</dbReference>
<comment type="cofactor">
    <cofactor evidence="1 7">
        <name>pyridoxal 5'-phosphate</name>
        <dbReference type="ChEBI" id="CHEBI:597326"/>
    </cofactor>
</comment>
<accession>A0A6N8FJL1</accession>
<dbReference type="EC" id="2.6.1.9" evidence="7"/>
<protein>
    <recommendedName>
        <fullName evidence="7">Histidinol-phosphate aminotransferase</fullName>
        <ecNumber evidence="7">2.6.1.9</ecNumber>
    </recommendedName>
    <alternativeName>
        <fullName evidence="7">Imidazole acetol-phosphate transaminase</fullName>
    </alternativeName>
</protein>
<evidence type="ECO:0000256" key="1">
    <source>
        <dbReference type="ARBA" id="ARBA00001933"/>
    </source>
</evidence>
<comment type="similarity">
    <text evidence="7">Belongs to the class-II pyridoxal-phosphate-dependent aminotransferase family. Histidinol-phosphate aminotransferase subfamily.</text>
</comment>
<dbReference type="Pfam" id="PF00155">
    <property type="entry name" value="Aminotran_1_2"/>
    <property type="match status" value="1"/>
</dbReference>
<keyword evidence="5 7" id="KW-0663">Pyridoxal phosphate</keyword>
<dbReference type="PANTHER" id="PTHR43643:SF3">
    <property type="entry name" value="HISTIDINOL-PHOSPHATE AMINOTRANSFERASE"/>
    <property type="match status" value="1"/>
</dbReference>
<dbReference type="HAMAP" id="MF_01023">
    <property type="entry name" value="HisC_aminotrans_2"/>
    <property type="match status" value="1"/>
</dbReference>
<dbReference type="NCBIfam" id="TIGR01141">
    <property type="entry name" value="hisC"/>
    <property type="match status" value="1"/>
</dbReference>
<dbReference type="CDD" id="cd00609">
    <property type="entry name" value="AAT_like"/>
    <property type="match status" value="1"/>
</dbReference>
<keyword evidence="7" id="KW-0028">Amino-acid biosynthesis</keyword>
<keyword evidence="6 7" id="KW-0368">Histidine biosynthesis</keyword>